<dbReference type="PANTHER" id="PTHR43280">
    <property type="entry name" value="ARAC-FAMILY TRANSCRIPTIONAL REGULATOR"/>
    <property type="match status" value="1"/>
</dbReference>
<evidence type="ECO:0000256" key="2">
    <source>
        <dbReference type="ARBA" id="ARBA00023125"/>
    </source>
</evidence>
<reference evidence="6" key="2">
    <citation type="journal article" date="2021" name="J Anim Sci Technol">
        <title>Complete genome sequence of Paenibacillus konkukensis sp. nov. SK3146 as a potential probiotic strain.</title>
        <authorList>
            <person name="Jung H.I."/>
            <person name="Park S."/>
            <person name="Niu K.M."/>
            <person name="Lee S.W."/>
            <person name="Kothari D."/>
            <person name="Yi K.J."/>
            <person name="Kim S.K."/>
        </authorList>
    </citation>
    <scope>NUCLEOTIDE SEQUENCE</scope>
    <source>
        <strain evidence="6">SK3146</strain>
    </source>
</reference>
<proteinExistence type="predicted"/>
<name>A0ABY4RL56_9BACL</name>
<dbReference type="RefSeq" id="WP_249865259.1">
    <property type="nucleotide sequence ID" value="NZ_CP027059.1"/>
</dbReference>
<dbReference type="CDD" id="cd18774">
    <property type="entry name" value="PDC2_HK_sensor"/>
    <property type="match status" value="1"/>
</dbReference>
<dbReference type="PROSITE" id="PS01124">
    <property type="entry name" value="HTH_ARAC_FAMILY_2"/>
    <property type="match status" value="1"/>
</dbReference>
<dbReference type="EMBL" id="CP027059">
    <property type="protein sequence ID" value="UQZ83199.1"/>
    <property type="molecule type" value="Genomic_DNA"/>
</dbReference>
<evidence type="ECO:0000256" key="4">
    <source>
        <dbReference type="SAM" id="Phobius"/>
    </source>
</evidence>
<protein>
    <submittedName>
        <fullName evidence="6">HTH-type transcriptional regulator YesS</fullName>
    </submittedName>
</protein>
<keyword evidence="4" id="KW-1133">Transmembrane helix</keyword>
<evidence type="ECO:0000256" key="3">
    <source>
        <dbReference type="ARBA" id="ARBA00023163"/>
    </source>
</evidence>
<keyword evidence="3" id="KW-0804">Transcription</keyword>
<dbReference type="Pfam" id="PF12833">
    <property type="entry name" value="HTH_18"/>
    <property type="match status" value="1"/>
</dbReference>
<dbReference type="InterPro" id="IPR009057">
    <property type="entry name" value="Homeodomain-like_sf"/>
</dbReference>
<keyword evidence="1" id="KW-0805">Transcription regulation</keyword>
<gene>
    <name evidence="6" type="primary">yesS_29</name>
    <name evidence="6" type="ORF">SK3146_02360</name>
</gene>
<dbReference type="SUPFAM" id="SSF46689">
    <property type="entry name" value="Homeodomain-like"/>
    <property type="match status" value="1"/>
</dbReference>
<keyword evidence="4" id="KW-0472">Membrane</keyword>
<keyword evidence="7" id="KW-1185">Reference proteome</keyword>
<dbReference type="Proteomes" id="UP001057134">
    <property type="component" value="Chromosome"/>
</dbReference>
<evidence type="ECO:0000313" key="7">
    <source>
        <dbReference type="Proteomes" id="UP001057134"/>
    </source>
</evidence>
<evidence type="ECO:0000256" key="1">
    <source>
        <dbReference type="ARBA" id="ARBA00023015"/>
    </source>
</evidence>
<sequence length="784" mass="88529">MNGWKLPFHMPAISWVQRRTYRKSLLIVLAITCLPTLLVGICVNRIGIGQLEKSVAATRELQVSQAVVRADELLTHLEKNATQWAFNPVFGLKLLNLQTDYDYEHIREIFHSLVLLKGSNPLIQEAYLYMDRPGTVYSEDGGVTALGALDRERFHSLLAGPYTTYWLPSLGLLQQMDKEAPALIYRLPADIGQPFAALAIYLNKGALAQLLSEPTAGGEASSFMVAADGVWIAEAGSGQPSAREEELKRAVLSQGRRSGTFVYAAANGKESYSVSYSTLNRLGSGWIYVSAVSLSKMTAPVLLTSRLLYAVSLAGLLAGIVISIFASRKLYEPIRYLTGLIRVNRRPADADGEHNEVAFIEREWRQLSLESQSLRELSARQLPSLRVGFLLQLVQGHFYTWTETEVRSRMEELGWEPGDDSFAVVVIQLHGMTKRSSAHYKERDIQHLSYAASNITEELAQSKFDHAEVINFQDMSAGLLVRYPARVSSRQAKLELYEFAEQLTQAISSTIRMEVTVCLGRITPAATRIPVVLDEARQEIRNRKLIEGNQILDAEEHSREEHAPVHYPFVAETELHQAIRDGQLDEAMEAAERFCRELHRHRSTQRLFSQGLLQLFGNMQFHFLKAGFDPYPHAASFDPYAELSRITDPEEAVGWFRHKVVGPYVEEVRQTAETHEAKHRRIVESMVESLRTSYHSEVSLESYADAYGVNPVTLSRIFRQATGSNFIDCLTRIRMDQSKRLLAETDLKINEIAERVGYQPTYFNRIFKKIEGVTPSRYREAVKL</sequence>
<accession>A0ABY4RL56</accession>
<keyword evidence="2" id="KW-0238">DNA-binding</keyword>
<keyword evidence="4" id="KW-0812">Transmembrane</keyword>
<feature type="domain" description="HTH araC/xylS-type" evidence="5">
    <location>
        <begin position="684"/>
        <end position="781"/>
    </location>
</feature>
<dbReference type="InterPro" id="IPR041522">
    <property type="entry name" value="CdaR_GGDEF"/>
</dbReference>
<dbReference type="PROSITE" id="PS00041">
    <property type="entry name" value="HTH_ARAC_FAMILY_1"/>
    <property type="match status" value="1"/>
</dbReference>
<dbReference type="InterPro" id="IPR018062">
    <property type="entry name" value="HTH_AraC-typ_CS"/>
</dbReference>
<dbReference type="SMART" id="SM00342">
    <property type="entry name" value="HTH_ARAC"/>
    <property type="match status" value="1"/>
</dbReference>
<dbReference type="Pfam" id="PF17853">
    <property type="entry name" value="GGDEF_2"/>
    <property type="match status" value="1"/>
</dbReference>
<dbReference type="Gene3D" id="1.10.10.60">
    <property type="entry name" value="Homeodomain-like"/>
    <property type="match status" value="2"/>
</dbReference>
<evidence type="ECO:0000313" key="6">
    <source>
        <dbReference type="EMBL" id="UQZ83199.1"/>
    </source>
</evidence>
<dbReference type="PANTHER" id="PTHR43280:SF28">
    <property type="entry name" value="HTH-TYPE TRANSCRIPTIONAL ACTIVATOR RHAS"/>
    <property type="match status" value="1"/>
</dbReference>
<dbReference type="InterPro" id="IPR018060">
    <property type="entry name" value="HTH_AraC"/>
</dbReference>
<evidence type="ECO:0000259" key="5">
    <source>
        <dbReference type="PROSITE" id="PS01124"/>
    </source>
</evidence>
<reference evidence="6" key="1">
    <citation type="submission" date="2018-02" db="EMBL/GenBank/DDBJ databases">
        <authorList>
            <person name="Kim S.-K."/>
            <person name="Jung H.-I."/>
            <person name="Lee S.-W."/>
        </authorList>
    </citation>
    <scope>NUCLEOTIDE SEQUENCE</scope>
    <source>
        <strain evidence="6">SK3146</strain>
    </source>
</reference>
<feature type="transmembrane region" description="Helical" evidence="4">
    <location>
        <begin position="307"/>
        <end position="326"/>
    </location>
</feature>
<organism evidence="6 7">
    <name type="scientific">Paenibacillus konkukensis</name>
    <dbReference type="NCBI Taxonomy" id="2020716"/>
    <lineage>
        <taxon>Bacteria</taxon>
        <taxon>Bacillati</taxon>
        <taxon>Bacillota</taxon>
        <taxon>Bacilli</taxon>
        <taxon>Bacillales</taxon>
        <taxon>Paenibacillaceae</taxon>
        <taxon>Paenibacillus</taxon>
    </lineage>
</organism>